<sequence>MHINSEPCTPDTPSATASPSSSEEPTPLTAPPSPSPTYDCEPPTFSPPLSTCALALNTEMTSQTSTSAAPNPSSVPISTLQPVLLSTLPPATAAPGNIYSPAGAAISPSHAPHLVDWLPYLASVMTTTMRGKEEVQLPSGTSLAESMKRCGSTLLPVLSEGGSVQAGFIKQQPPESVASPPPFSDIPPHSGQAPATLRDILAELQTMNGHLAIIARALSHLASSLAPQQDSANTPGL</sequence>
<dbReference type="EMBL" id="CM037614">
    <property type="protein sequence ID" value="KAH8018181.1"/>
    <property type="molecule type" value="Genomic_DNA"/>
</dbReference>
<comment type="caution">
    <text evidence="1">The sequence shown here is derived from an EMBL/GenBank/DDBJ whole genome shotgun (WGS) entry which is preliminary data.</text>
</comment>
<reference evidence="1" key="1">
    <citation type="submission" date="2021-08" db="EMBL/GenBank/DDBJ databases">
        <title>The first chromosome-level gecko genome reveals the dynamic sex chromosomes of Neotropical dwarf geckos (Sphaerodactylidae: Sphaerodactylus).</title>
        <authorList>
            <person name="Pinto B.J."/>
            <person name="Keating S.E."/>
            <person name="Gamble T."/>
        </authorList>
    </citation>
    <scope>NUCLEOTIDE SEQUENCE</scope>
    <source>
        <strain evidence="1">TG3544</strain>
    </source>
</reference>
<organism evidence="1 2">
    <name type="scientific">Sphaerodactylus townsendi</name>
    <dbReference type="NCBI Taxonomy" id="933632"/>
    <lineage>
        <taxon>Eukaryota</taxon>
        <taxon>Metazoa</taxon>
        <taxon>Chordata</taxon>
        <taxon>Craniata</taxon>
        <taxon>Vertebrata</taxon>
        <taxon>Euteleostomi</taxon>
        <taxon>Lepidosauria</taxon>
        <taxon>Squamata</taxon>
        <taxon>Bifurcata</taxon>
        <taxon>Gekkota</taxon>
        <taxon>Sphaerodactylidae</taxon>
        <taxon>Sphaerodactylus</taxon>
    </lineage>
</organism>
<proteinExistence type="predicted"/>
<evidence type="ECO:0000313" key="2">
    <source>
        <dbReference type="Proteomes" id="UP000827872"/>
    </source>
</evidence>
<evidence type="ECO:0000313" key="1">
    <source>
        <dbReference type="EMBL" id="KAH8018181.1"/>
    </source>
</evidence>
<protein>
    <submittedName>
        <fullName evidence="1">Uncharacterized protein</fullName>
    </submittedName>
</protein>
<gene>
    <name evidence="1" type="ORF">K3G42_033763</name>
</gene>
<dbReference type="Proteomes" id="UP000827872">
    <property type="component" value="Linkage Group LG01"/>
</dbReference>
<keyword evidence="2" id="KW-1185">Reference proteome</keyword>
<accession>A0ACB8GER1</accession>
<name>A0ACB8GER1_9SAUR</name>